<dbReference type="Proteomes" id="UP001209681">
    <property type="component" value="Unassembled WGS sequence"/>
</dbReference>
<evidence type="ECO:0000313" key="5">
    <source>
        <dbReference type="Proteomes" id="UP001209681"/>
    </source>
</evidence>
<dbReference type="EMBL" id="JAPFPW010000013">
    <property type="protein sequence ID" value="MCW7754591.1"/>
    <property type="molecule type" value="Genomic_DNA"/>
</dbReference>
<organism evidence="4 5">
    <name type="scientific">Desulfobotulus pelophilus</name>
    <dbReference type="NCBI Taxonomy" id="2823377"/>
    <lineage>
        <taxon>Bacteria</taxon>
        <taxon>Pseudomonadati</taxon>
        <taxon>Thermodesulfobacteriota</taxon>
        <taxon>Desulfobacteria</taxon>
        <taxon>Desulfobacterales</taxon>
        <taxon>Desulfobacteraceae</taxon>
        <taxon>Desulfobotulus</taxon>
    </lineage>
</organism>
<dbReference type="InterPro" id="IPR045304">
    <property type="entry name" value="LbH_SAT"/>
</dbReference>
<protein>
    <submittedName>
        <fullName evidence="4">Serine acetyltransferase</fullName>
    </submittedName>
</protein>
<evidence type="ECO:0000256" key="2">
    <source>
        <dbReference type="ARBA" id="ARBA00022679"/>
    </source>
</evidence>
<dbReference type="Gene3D" id="1.10.3130.10">
    <property type="entry name" value="serine acetyltransferase, domain 1"/>
    <property type="match status" value="1"/>
</dbReference>
<dbReference type="InterPro" id="IPR053376">
    <property type="entry name" value="Serine_acetyltransferase"/>
</dbReference>
<evidence type="ECO:0000256" key="3">
    <source>
        <dbReference type="ARBA" id="ARBA00023315"/>
    </source>
</evidence>
<keyword evidence="3" id="KW-0012">Acyltransferase</keyword>
<comment type="caution">
    <text evidence="4">The sequence shown here is derived from an EMBL/GenBank/DDBJ whole genome shotgun (WGS) entry which is preliminary data.</text>
</comment>
<dbReference type="Gene3D" id="2.160.10.10">
    <property type="entry name" value="Hexapeptide repeat proteins"/>
    <property type="match status" value="1"/>
</dbReference>
<dbReference type="InterPro" id="IPR042122">
    <property type="entry name" value="Ser_AcTrfase_N_sf"/>
</dbReference>
<evidence type="ECO:0000256" key="1">
    <source>
        <dbReference type="ARBA" id="ARBA00022605"/>
    </source>
</evidence>
<dbReference type="RefSeq" id="WP_265425504.1">
    <property type="nucleotide sequence ID" value="NZ_JAPFPW010000013.1"/>
</dbReference>
<accession>A0ABT3NBP2</accession>
<dbReference type="PANTHER" id="PTHR42811">
    <property type="entry name" value="SERINE ACETYLTRANSFERASE"/>
    <property type="match status" value="1"/>
</dbReference>
<dbReference type="SUPFAM" id="SSF51161">
    <property type="entry name" value="Trimeric LpxA-like enzymes"/>
    <property type="match status" value="1"/>
</dbReference>
<dbReference type="NCBIfam" id="NF041874">
    <property type="entry name" value="EPS_EpsC"/>
    <property type="match status" value="1"/>
</dbReference>
<evidence type="ECO:0000313" key="4">
    <source>
        <dbReference type="EMBL" id="MCW7754591.1"/>
    </source>
</evidence>
<dbReference type="InterPro" id="IPR011004">
    <property type="entry name" value="Trimer_LpxA-like_sf"/>
</dbReference>
<reference evidence="4 5" key="1">
    <citation type="submission" date="2022-11" db="EMBL/GenBank/DDBJ databases">
        <title>Desulfobotulus tamanensis H1 sp. nov. - anaerobic, alkaliphilic, sulphate reducing bacterium isolated from terrestrial mud volcano.</title>
        <authorList>
            <person name="Frolova A."/>
            <person name="Merkel A.Y."/>
            <person name="Slobodkin A.I."/>
        </authorList>
    </citation>
    <scope>NUCLEOTIDE SEQUENCE [LARGE SCALE GENOMIC DNA]</scope>
    <source>
        <strain evidence="4 5">H1</strain>
    </source>
</reference>
<name>A0ABT3NBP2_9BACT</name>
<keyword evidence="1" id="KW-0028">Amino-acid biosynthesis</keyword>
<dbReference type="CDD" id="cd03354">
    <property type="entry name" value="LbH_SAT"/>
    <property type="match status" value="1"/>
</dbReference>
<sequence length="327" mass="36558">MSMNQEKTCKSEPSIAMMFREEIPEITEAIIRSCEEPGSFTHINHEPIPSRQEVVFIVHALQKLIFPGYFSRETLDATNLRYKIGHSVSRLFDALAQQIIHSLRHDCFRYDQSCIHCTEQGYETARKLFRAIPELRRILTTDVHAAYDGDPAASSHDEIIFSYPGIFAIYTHRIATILYKEEVPFIPRIMSEYAHSVTGIDIHPGATIGERFAIDHGTGVVIGETTQIGRNVRIYQGVTLGALSLPPDAGNRLRGKKRHPTIEDDVIIYSGTTILGGNTVIGARSVIGGNVWLTESVPPDTLVVIEAPRLTYRASDSLKEKNSHVFT</sequence>
<keyword evidence="5" id="KW-1185">Reference proteome</keyword>
<keyword evidence="2" id="KW-0808">Transferase</keyword>
<gene>
    <name evidence="4" type="ORF">OOT00_11410</name>
</gene>
<proteinExistence type="predicted"/>